<keyword evidence="5 9" id="KW-0067">ATP-binding</keyword>
<dbReference type="NCBIfam" id="TIGR00396">
    <property type="entry name" value="leuS_bact"/>
    <property type="match status" value="1"/>
</dbReference>
<dbReference type="InterPro" id="IPR025709">
    <property type="entry name" value="Leu_tRNA-synth_edit"/>
</dbReference>
<keyword evidence="3 9" id="KW-0436">Ligase</keyword>
<dbReference type="InterPro" id="IPR015413">
    <property type="entry name" value="Methionyl/Leucyl_tRNA_Synth"/>
</dbReference>
<evidence type="ECO:0000256" key="7">
    <source>
        <dbReference type="ARBA" id="ARBA00023146"/>
    </source>
</evidence>
<dbReference type="Gene3D" id="3.40.50.620">
    <property type="entry name" value="HUPs"/>
    <property type="match status" value="2"/>
</dbReference>
<keyword evidence="4 9" id="KW-0547">Nucleotide-binding</keyword>
<dbReference type="HAMAP" id="MF_00049_B">
    <property type="entry name" value="Leu_tRNA_synth_B"/>
    <property type="match status" value="1"/>
</dbReference>
<comment type="subcellular location">
    <subcellularLocation>
        <location evidence="9">Cytoplasm</location>
    </subcellularLocation>
</comment>
<keyword evidence="2 9" id="KW-0963">Cytoplasm</keyword>
<evidence type="ECO:0000256" key="5">
    <source>
        <dbReference type="ARBA" id="ARBA00022840"/>
    </source>
</evidence>
<organism evidence="15 16">
    <name type="scientific">Candidatus Sulfobium mesophilum</name>
    <dbReference type="NCBI Taxonomy" id="2016548"/>
    <lineage>
        <taxon>Bacteria</taxon>
        <taxon>Pseudomonadati</taxon>
        <taxon>Nitrospirota</taxon>
        <taxon>Nitrospiria</taxon>
        <taxon>Nitrospirales</taxon>
        <taxon>Nitrospiraceae</taxon>
        <taxon>Candidatus Sulfobium</taxon>
    </lineage>
</organism>
<feature type="domain" description="Aminoacyl-tRNA synthetase class Ia" evidence="11">
    <location>
        <begin position="420"/>
        <end position="626"/>
    </location>
</feature>
<accession>A0A2U3QJT4</accession>
<dbReference type="InterPro" id="IPR009080">
    <property type="entry name" value="tRNAsynth_Ia_anticodon-bd"/>
</dbReference>
<dbReference type="GO" id="GO:0004823">
    <property type="term" value="F:leucine-tRNA ligase activity"/>
    <property type="evidence" value="ECO:0007669"/>
    <property type="project" value="UniProtKB-UniRule"/>
</dbReference>
<dbReference type="CDD" id="cd07958">
    <property type="entry name" value="Anticodon_Ia_Leu_BEm"/>
    <property type="match status" value="1"/>
</dbReference>
<feature type="domain" description="Leucyl-tRNA synthetase editing" evidence="14">
    <location>
        <begin position="221"/>
        <end position="406"/>
    </location>
</feature>
<evidence type="ECO:0000256" key="9">
    <source>
        <dbReference type="HAMAP-Rule" id="MF_00049"/>
    </source>
</evidence>
<reference evidence="16" key="1">
    <citation type="submission" date="2018-03" db="EMBL/GenBank/DDBJ databases">
        <authorList>
            <person name="Zecchin S."/>
        </authorList>
    </citation>
    <scope>NUCLEOTIDE SEQUENCE [LARGE SCALE GENOMIC DNA]</scope>
</reference>
<feature type="binding site" evidence="9">
    <location>
        <position position="589"/>
    </location>
    <ligand>
        <name>ATP</name>
        <dbReference type="ChEBI" id="CHEBI:30616"/>
    </ligand>
</feature>
<evidence type="ECO:0000256" key="4">
    <source>
        <dbReference type="ARBA" id="ARBA00022741"/>
    </source>
</evidence>
<sequence>MEERYDPRKVEPKWQKFWAEKNLYKTEYDDSRKKFYCLEMFPYPSGRIHMGHVRNYAIGDVIARYKRMRGFNVLHPMGWDAFGLPAENAAIKHGVHPSKWTYENISYMKGQLNKLGLSYDWDREVTTCSPEYYRWNQWFFVKMLEKGLAYRKSSYVNWCPSCQTVLANEQVIDSKCWRCDSIVVQKELFQWFLRITRYAEELLTSCDELAGWPEKVVLMQKNWIGKSFGVEADFRIEDSDENIKIFTTRADTLFGVSFVCLSPPHPLSARLVEDKDELDKITAQYGKADEKMGLFTGRYCINPVNGERVPIYIANFVLMEYGTGAIMSVPAHDQRDFDFAVKYDLPIKQVIMPEEKIVGAGLVPAQQKPQGVPLQAAYEDDGILMDSGKFSGFASTDARETIAKYLQDKGAGRKVVNYKLRDWGISRQRYWGTPIPVIYCDRCGIVPVPEKDLPVILPEDVRFTGKGGSPLLESPSFLDVTCAVCGGKARRETDTMDTFVDSSWYFIRYCFDGKDPGLDSKLKSKSPELGYWMPVDQYIGGVEHAVLHLLYSRFFTRVLRDLGIIGCSEPFTNLLTQGMVIKDGAKMSKSKGNVVDPDYLIERYGSDTSRLFSLFAAPPEKDLDWSDKGVEGAYRFLSRVWNIVSKNLEAMKRVVSDDLSTGDISGLTEEGRSLLRKTHQTVKKVTADIEKEYHFNTAISALMELVNEMTGFEPRDEIGYKVLRAAVEKTLLLLSPFTPHIAEELWEAIGNEPFIPDRGWPSWDEGLAMDEEIELVIQVNGKVRGKLMIPVGLTDDEIKKLALGDRKMVEFLGQGVIRKVIVVKGRLVNVVVG</sequence>
<dbReference type="EC" id="6.1.1.4" evidence="9"/>
<feature type="short sequence motif" description="'HIGH' region" evidence="9">
    <location>
        <begin position="42"/>
        <end position="52"/>
    </location>
</feature>
<dbReference type="OrthoDB" id="9810365at2"/>
<dbReference type="GO" id="GO:0005524">
    <property type="term" value="F:ATP binding"/>
    <property type="evidence" value="ECO:0007669"/>
    <property type="project" value="UniProtKB-UniRule"/>
</dbReference>
<dbReference type="InterPro" id="IPR009008">
    <property type="entry name" value="Val/Leu/Ile-tRNA-synth_edit"/>
</dbReference>
<comment type="similarity">
    <text evidence="1 9 10">Belongs to the class-I aminoacyl-tRNA synthetase family.</text>
</comment>
<keyword evidence="6 9" id="KW-0648">Protein biosynthesis</keyword>
<name>A0A2U3QJT4_9BACT</name>
<feature type="domain" description="Methionyl/Leucyl tRNA synthetase" evidence="13">
    <location>
        <begin position="41"/>
        <end position="180"/>
    </location>
</feature>
<dbReference type="FunFam" id="3.40.50.620:FF:000056">
    <property type="entry name" value="Leucine--tRNA ligase"/>
    <property type="match status" value="1"/>
</dbReference>
<evidence type="ECO:0000259" key="14">
    <source>
        <dbReference type="Pfam" id="PF13603"/>
    </source>
</evidence>
<dbReference type="PROSITE" id="PS00178">
    <property type="entry name" value="AA_TRNA_LIGASE_I"/>
    <property type="match status" value="1"/>
</dbReference>
<keyword evidence="16" id="KW-1185">Reference proteome</keyword>
<dbReference type="AlphaFoldDB" id="A0A2U3QJT4"/>
<dbReference type="FunFam" id="3.40.50.620:FF:000003">
    <property type="entry name" value="Leucine--tRNA ligase"/>
    <property type="match status" value="1"/>
</dbReference>
<evidence type="ECO:0000256" key="3">
    <source>
        <dbReference type="ARBA" id="ARBA00022598"/>
    </source>
</evidence>
<evidence type="ECO:0000313" key="16">
    <source>
        <dbReference type="Proteomes" id="UP000245125"/>
    </source>
</evidence>
<dbReference type="PANTHER" id="PTHR43740:SF2">
    <property type="entry name" value="LEUCINE--TRNA LIGASE, MITOCHONDRIAL"/>
    <property type="match status" value="1"/>
</dbReference>
<keyword evidence="7 9" id="KW-0030">Aminoacyl-tRNA synthetase</keyword>
<dbReference type="CDD" id="cd00812">
    <property type="entry name" value="LeuRS_core"/>
    <property type="match status" value="1"/>
</dbReference>
<evidence type="ECO:0000256" key="8">
    <source>
        <dbReference type="ARBA" id="ARBA00047469"/>
    </source>
</evidence>
<feature type="domain" description="Methionyl/Valyl/Leucyl/Isoleucyl-tRNA synthetase anticodon-binding" evidence="12">
    <location>
        <begin position="672"/>
        <end position="794"/>
    </location>
</feature>
<dbReference type="GO" id="GO:0002161">
    <property type="term" value="F:aminoacyl-tRNA deacylase activity"/>
    <property type="evidence" value="ECO:0007669"/>
    <property type="project" value="InterPro"/>
</dbReference>
<dbReference type="InterPro" id="IPR001412">
    <property type="entry name" value="aa-tRNA-synth_I_CS"/>
</dbReference>
<comment type="catalytic activity">
    <reaction evidence="8 9">
        <text>tRNA(Leu) + L-leucine + ATP = L-leucyl-tRNA(Leu) + AMP + diphosphate</text>
        <dbReference type="Rhea" id="RHEA:11688"/>
        <dbReference type="Rhea" id="RHEA-COMP:9613"/>
        <dbReference type="Rhea" id="RHEA-COMP:9622"/>
        <dbReference type="ChEBI" id="CHEBI:30616"/>
        <dbReference type="ChEBI" id="CHEBI:33019"/>
        <dbReference type="ChEBI" id="CHEBI:57427"/>
        <dbReference type="ChEBI" id="CHEBI:78442"/>
        <dbReference type="ChEBI" id="CHEBI:78494"/>
        <dbReference type="ChEBI" id="CHEBI:456215"/>
        <dbReference type="EC" id="6.1.1.4"/>
    </reaction>
</comment>
<dbReference type="SUPFAM" id="SSF47323">
    <property type="entry name" value="Anticodon-binding domain of a subclass of class I aminoacyl-tRNA synthetases"/>
    <property type="match status" value="1"/>
</dbReference>
<dbReference type="InterPro" id="IPR002302">
    <property type="entry name" value="Leu-tRNA-ligase"/>
</dbReference>
<dbReference type="InterPro" id="IPR013155">
    <property type="entry name" value="M/V/L/I-tRNA-synth_anticd-bd"/>
</dbReference>
<dbReference type="SUPFAM" id="SSF50677">
    <property type="entry name" value="ValRS/IleRS/LeuRS editing domain"/>
    <property type="match status" value="1"/>
</dbReference>
<gene>
    <name evidence="9 15" type="primary">leuS</name>
    <name evidence="15" type="ORF">NBG4_650012</name>
</gene>
<evidence type="ECO:0000256" key="6">
    <source>
        <dbReference type="ARBA" id="ARBA00022917"/>
    </source>
</evidence>
<evidence type="ECO:0000256" key="1">
    <source>
        <dbReference type="ARBA" id="ARBA00005594"/>
    </source>
</evidence>
<dbReference type="GO" id="GO:0005829">
    <property type="term" value="C:cytosol"/>
    <property type="evidence" value="ECO:0007669"/>
    <property type="project" value="TreeGrafter"/>
</dbReference>
<evidence type="ECO:0000259" key="11">
    <source>
        <dbReference type="Pfam" id="PF00133"/>
    </source>
</evidence>
<evidence type="ECO:0000256" key="2">
    <source>
        <dbReference type="ARBA" id="ARBA00022490"/>
    </source>
</evidence>
<dbReference type="EMBL" id="OUUY01000114">
    <property type="protein sequence ID" value="SPQ01676.1"/>
    <property type="molecule type" value="Genomic_DNA"/>
</dbReference>
<evidence type="ECO:0000259" key="13">
    <source>
        <dbReference type="Pfam" id="PF09334"/>
    </source>
</evidence>
<evidence type="ECO:0000313" key="15">
    <source>
        <dbReference type="EMBL" id="SPQ01676.1"/>
    </source>
</evidence>
<proteinExistence type="inferred from homology"/>
<dbReference type="PRINTS" id="PR00985">
    <property type="entry name" value="TRNASYNTHLEU"/>
</dbReference>
<dbReference type="Gene3D" id="1.10.730.10">
    <property type="entry name" value="Isoleucyl-tRNA Synthetase, Domain 1"/>
    <property type="match status" value="1"/>
</dbReference>
<evidence type="ECO:0000256" key="10">
    <source>
        <dbReference type="RuleBase" id="RU363035"/>
    </source>
</evidence>
<dbReference type="Proteomes" id="UP000245125">
    <property type="component" value="Unassembled WGS sequence"/>
</dbReference>
<evidence type="ECO:0000259" key="12">
    <source>
        <dbReference type="Pfam" id="PF08264"/>
    </source>
</evidence>
<dbReference type="InterPro" id="IPR014729">
    <property type="entry name" value="Rossmann-like_a/b/a_fold"/>
</dbReference>
<dbReference type="FunFam" id="1.10.730.10:FF:000011">
    <property type="entry name" value="Leucine--tRNA ligase chloroplastic/mitochondrial"/>
    <property type="match status" value="1"/>
</dbReference>
<dbReference type="SUPFAM" id="SSF52374">
    <property type="entry name" value="Nucleotidylyl transferase"/>
    <property type="match status" value="1"/>
</dbReference>
<dbReference type="Pfam" id="PF08264">
    <property type="entry name" value="Anticodon_1"/>
    <property type="match status" value="1"/>
</dbReference>
<dbReference type="Pfam" id="PF00133">
    <property type="entry name" value="tRNA-synt_1"/>
    <property type="match status" value="1"/>
</dbReference>
<feature type="short sequence motif" description="'KMSKS' region" evidence="9">
    <location>
        <begin position="586"/>
        <end position="590"/>
    </location>
</feature>
<dbReference type="PANTHER" id="PTHR43740">
    <property type="entry name" value="LEUCYL-TRNA SYNTHETASE"/>
    <property type="match status" value="1"/>
</dbReference>
<dbReference type="Gene3D" id="3.10.20.590">
    <property type="match status" value="1"/>
</dbReference>
<dbReference type="GO" id="GO:0006429">
    <property type="term" value="P:leucyl-tRNA aminoacylation"/>
    <property type="evidence" value="ECO:0007669"/>
    <property type="project" value="UniProtKB-UniRule"/>
</dbReference>
<dbReference type="Pfam" id="PF09334">
    <property type="entry name" value="tRNA-synt_1g"/>
    <property type="match status" value="1"/>
</dbReference>
<dbReference type="Pfam" id="PF13603">
    <property type="entry name" value="tRNA-synt_1_2"/>
    <property type="match status" value="1"/>
</dbReference>
<protein>
    <recommendedName>
        <fullName evidence="9">Leucine--tRNA ligase</fullName>
        <ecNumber evidence="9">6.1.1.4</ecNumber>
    </recommendedName>
    <alternativeName>
        <fullName evidence="9">Leucyl-tRNA synthetase</fullName>
        <shortName evidence="9">LeuRS</shortName>
    </alternativeName>
</protein>
<dbReference type="InterPro" id="IPR002300">
    <property type="entry name" value="aa-tRNA-synth_Ia"/>
</dbReference>